<dbReference type="Gramene" id="Psat02G0005300-T1">
    <property type="protein sequence ID" value="KAI5432597.1"/>
    <property type="gene ID" value="KIW84_020053"/>
</dbReference>
<feature type="transmembrane region" description="Helical" evidence="1">
    <location>
        <begin position="39"/>
        <end position="59"/>
    </location>
</feature>
<gene>
    <name evidence="2" type="ORF">KIW84_020053</name>
</gene>
<keyword evidence="1" id="KW-0812">Transmembrane</keyword>
<comment type="caution">
    <text evidence="2">The sequence shown here is derived from an EMBL/GenBank/DDBJ whole genome shotgun (WGS) entry which is preliminary data.</text>
</comment>
<proteinExistence type="predicted"/>
<reference evidence="2 3" key="1">
    <citation type="journal article" date="2022" name="Nat. Genet.">
        <title>Improved pea reference genome and pan-genome highlight genomic features and evolutionary characteristics.</title>
        <authorList>
            <person name="Yang T."/>
            <person name="Liu R."/>
            <person name="Luo Y."/>
            <person name="Hu S."/>
            <person name="Wang D."/>
            <person name="Wang C."/>
            <person name="Pandey M.K."/>
            <person name="Ge S."/>
            <person name="Xu Q."/>
            <person name="Li N."/>
            <person name="Li G."/>
            <person name="Huang Y."/>
            <person name="Saxena R.K."/>
            <person name="Ji Y."/>
            <person name="Li M."/>
            <person name="Yan X."/>
            <person name="He Y."/>
            <person name="Liu Y."/>
            <person name="Wang X."/>
            <person name="Xiang C."/>
            <person name="Varshney R.K."/>
            <person name="Ding H."/>
            <person name="Gao S."/>
            <person name="Zong X."/>
        </authorList>
    </citation>
    <scope>NUCLEOTIDE SEQUENCE [LARGE SCALE GENOMIC DNA]</scope>
    <source>
        <strain evidence="2 3">cv. Zhongwan 6</strain>
    </source>
</reference>
<organism evidence="2 3">
    <name type="scientific">Pisum sativum</name>
    <name type="common">Garden pea</name>
    <name type="synonym">Lathyrus oleraceus</name>
    <dbReference type="NCBI Taxonomy" id="3888"/>
    <lineage>
        <taxon>Eukaryota</taxon>
        <taxon>Viridiplantae</taxon>
        <taxon>Streptophyta</taxon>
        <taxon>Embryophyta</taxon>
        <taxon>Tracheophyta</taxon>
        <taxon>Spermatophyta</taxon>
        <taxon>Magnoliopsida</taxon>
        <taxon>eudicotyledons</taxon>
        <taxon>Gunneridae</taxon>
        <taxon>Pentapetalae</taxon>
        <taxon>rosids</taxon>
        <taxon>fabids</taxon>
        <taxon>Fabales</taxon>
        <taxon>Fabaceae</taxon>
        <taxon>Papilionoideae</taxon>
        <taxon>50 kb inversion clade</taxon>
        <taxon>NPAAA clade</taxon>
        <taxon>Hologalegina</taxon>
        <taxon>IRL clade</taxon>
        <taxon>Fabeae</taxon>
        <taxon>Lathyrus</taxon>
    </lineage>
</organism>
<protein>
    <submittedName>
        <fullName evidence="2">Uncharacterized protein</fullName>
    </submittedName>
</protein>
<keyword evidence="1" id="KW-0472">Membrane</keyword>
<evidence type="ECO:0000256" key="1">
    <source>
        <dbReference type="SAM" id="Phobius"/>
    </source>
</evidence>
<keyword evidence="3" id="KW-1185">Reference proteome</keyword>
<dbReference type="AlphaFoldDB" id="A0A9D4Y5B8"/>
<name>A0A9D4Y5B8_PEA</name>
<dbReference type="EMBL" id="JAMSHJ010000002">
    <property type="protein sequence ID" value="KAI5432597.1"/>
    <property type="molecule type" value="Genomic_DNA"/>
</dbReference>
<evidence type="ECO:0000313" key="2">
    <source>
        <dbReference type="EMBL" id="KAI5432597.1"/>
    </source>
</evidence>
<evidence type="ECO:0000313" key="3">
    <source>
        <dbReference type="Proteomes" id="UP001058974"/>
    </source>
</evidence>
<dbReference type="PANTHER" id="PTHR35708">
    <property type="entry name" value="GB|AAD25831.1"/>
    <property type="match status" value="1"/>
</dbReference>
<dbReference type="PANTHER" id="PTHR35708:SF3">
    <property type="entry name" value="GB|AAD25831.1"/>
    <property type="match status" value="1"/>
</dbReference>
<accession>A0A9D4Y5B8</accession>
<sequence>MTPLISYTNYTLIPENISLSSSWMALFAILLLFSSGFGFSSFLLASLVVIFSTFLYVVSKNKLVNIEEKLVEEKFLSYDDKEEEEESFSDQCEEQEQEQEIIVDDDDLYAKKSPDLLSESERREDNLWSCEGSEEDWRLRLKYENDDYFSNDGSISDEESFIEIALPSGHYVDVKKESWMDLLTEFNEVIEEENLIEIDISMGSIKYSRFEIKA</sequence>
<feature type="transmembrane region" description="Helical" evidence="1">
    <location>
        <begin position="12"/>
        <end position="33"/>
    </location>
</feature>
<dbReference type="Proteomes" id="UP001058974">
    <property type="component" value="Chromosome 2"/>
</dbReference>
<keyword evidence="1" id="KW-1133">Transmembrane helix</keyword>